<feature type="region of interest" description="Disordered" evidence="4">
    <location>
        <begin position="959"/>
        <end position="1034"/>
    </location>
</feature>
<evidence type="ECO:0000256" key="1">
    <source>
        <dbReference type="ARBA" id="ARBA00004123"/>
    </source>
</evidence>
<proteinExistence type="inferred from homology"/>
<sequence length="1382" mass="153706">MQIEMHSPSFQSFRSVSSYKRARSPDSPSERPAKRLSLAIADAATDSNAYFYELRRSASSSRQSSEDWVKQAGGLSIESPLFPTPAGPEQTSADDEMAVDSEGPYFAPAFTPQIPRIDASSAFLHPHEALPSINIQPATPQMLTPGRMHVHESPTGMHSLPTLGSPTKRRFRMGPRANCEQCPLVMESVALFLRTAMTTTTLPLFWNLSNANKKDRIDASVKLIGALEQFQSQFVPKHQDSDDEQDDEDSTKTDLLDLCNAQDVSYSIRRLIRGLASPRESSRLGFAVALTELLSRLDTVTSAQILAQLAESTKSQGSMTGQEERDIMFARLFGITSIIQSGLLVRTAPLRFSASSDTSPSSLASFQEAISILLALGDKKSWLRESAWWTIGLAIDTLNSADVPWKTDAFGFLVERVFGENNSFWSPEKIAITLKLQAILPQHDWHQLLSILPQHDWHQLLCPPFKNPDLLSSANLLTVAKILKESAVEPDEQNSAIKSAAGSWKPQLPFVWDVLLDQLLPQSNQPAVATKGSFPEFFRVVVDDSLFSSTSSPERKYSGFQVFQKALSRVTPDTVGMLFTKNFMRSWINHLSHPDRHLHKVAKQVATDIQNLVKSQPRLGFAFIMELTGVNGNQQFDKLTKSKTVESILASMDASGIKEYIRHLLEQVTPATEADQADIPAVNLRRAWIIDQLSSLVRSSVVPIDEDSTTLVLEWLAVHGLFLNKKKSEKSPYKALHATPVPPFSDSLRQQCRERLLACLADLNSRLHTIKQDEDRNTKYPGVSSSGEFWVSRVVRTIDTLKEDTKHVVLMSEIDEDDAAIYSTAKAAVEKLRSAPEPIQETAKGVELLLSSMLLQHYVSDEPELDVTALNDCVDASNRLFFVKKKEKSKKSKKDKEQAVDESTAAPEAVDVFVDTIIGFLEKSTAFLRGVGNQVFSLISGSLKSSTIDLILSQLERRDPEELMHDDSDDDDDENDDDKAASDESDSDSEIEIDEDSDDGEVDPELRRKIEEALRVNGAADEGSDDEEDSEEDLMDDEQMLAIDEQLAEVFKMRAGDKRSKNIDAQREATHFKNRVLDLVDTFLKKEPSNPLTLRLLLPLMDLSAGTSSDESHLTDKAKGILRSRIAKSKSSLSGADRAEVKSAIGELHSRARRLHSPDLLGVLSQCSLYLSKALVDGPEDTAVADVYRVSLQDFVTRKNSALNQVFFTEAIRRFPEVFWAIRSDFISLSKTALNGYRRLQTLELLQTLLSRLPALEKQQDVVPFMRSFRKALAECVTDACEDKVVFTPAQMKELLKLASFAMRQTYRVASEAEAGKAWDPEKWKGLVQALEKSSRYKAAVGLHKFCEKLAAPPRASSGSTKRKAEGADDTVEPPKSKKKRV</sequence>
<dbReference type="InterPro" id="IPR007015">
    <property type="entry name" value="DNA_pol_V/MYBBP1A"/>
</dbReference>
<dbReference type="SUPFAM" id="SSF48371">
    <property type="entry name" value="ARM repeat"/>
    <property type="match status" value="1"/>
</dbReference>
<dbReference type="Proteomes" id="UP000815677">
    <property type="component" value="Unassembled WGS sequence"/>
</dbReference>
<dbReference type="Pfam" id="PF04931">
    <property type="entry name" value="DNA_pol_phi"/>
    <property type="match status" value="1"/>
</dbReference>
<feature type="compositionally biased region" description="Acidic residues" evidence="4">
    <location>
        <begin position="967"/>
        <end position="1003"/>
    </location>
</feature>
<feature type="compositionally biased region" description="Basic and acidic residues" evidence="4">
    <location>
        <begin position="1004"/>
        <end position="1014"/>
    </location>
</feature>
<evidence type="ECO:0000313" key="5">
    <source>
        <dbReference type="EMBL" id="GAT44000.1"/>
    </source>
</evidence>
<accession>A0ABQ0KYI2</accession>
<comment type="subcellular location">
    <subcellularLocation>
        <location evidence="1">Nucleus</location>
    </subcellularLocation>
</comment>
<feature type="compositionally biased region" description="Low complexity" evidence="4">
    <location>
        <begin position="7"/>
        <end position="18"/>
    </location>
</feature>
<dbReference type="PANTHER" id="PTHR13213">
    <property type="entry name" value="MYB-BINDING PROTEIN 1A FAMILY MEMBER"/>
    <property type="match status" value="1"/>
</dbReference>
<evidence type="ECO:0000256" key="3">
    <source>
        <dbReference type="ARBA" id="ARBA00023242"/>
    </source>
</evidence>
<keyword evidence="6" id="KW-1185">Reference proteome</keyword>
<feature type="region of interest" description="Disordered" evidence="4">
    <location>
        <begin position="1"/>
        <end position="35"/>
    </location>
</feature>
<dbReference type="EMBL" id="DF839522">
    <property type="protein sequence ID" value="GAT44000.1"/>
    <property type="molecule type" value="Genomic_DNA"/>
</dbReference>
<feature type="region of interest" description="Disordered" evidence="4">
    <location>
        <begin position="234"/>
        <end position="254"/>
    </location>
</feature>
<reference evidence="5" key="1">
    <citation type="submission" date="2014-09" db="EMBL/GenBank/DDBJ databases">
        <title>Genome sequence of the luminous mushroom Mycena chlorophos for searching fungal bioluminescence genes.</title>
        <authorList>
            <person name="Tanaka Y."/>
            <person name="Kasuga D."/>
            <person name="Oba Y."/>
            <person name="Hase S."/>
            <person name="Sato K."/>
            <person name="Oba Y."/>
            <person name="Sakakibara Y."/>
        </authorList>
    </citation>
    <scope>NUCLEOTIDE SEQUENCE</scope>
</reference>
<name>A0ABQ0KYI2_MYCCL</name>
<keyword evidence="3" id="KW-0539">Nucleus</keyword>
<dbReference type="PANTHER" id="PTHR13213:SF2">
    <property type="entry name" value="MYB-BINDING PROTEIN 1A"/>
    <property type="match status" value="1"/>
</dbReference>
<organism evidence="5 6">
    <name type="scientific">Mycena chlorophos</name>
    <name type="common">Agaric fungus</name>
    <name type="synonym">Agaricus chlorophos</name>
    <dbReference type="NCBI Taxonomy" id="658473"/>
    <lineage>
        <taxon>Eukaryota</taxon>
        <taxon>Fungi</taxon>
        <taxon>Dikarya</taxon>
        <taxon>Basidiomycota</taxon>
        <taxon>Agaricomycotina</taxon>
        <taxon>Agaricomycetes</taxon>
        <taxon>Agaricomycetidae</taxon>
        <taxon>Agaricales</taxon>
        <taxon>Marasmiineae</taxon>
        <taxon>Mycenaceae</taxon>
        <taxon>Mycena</taxon>
    </lineage>
</organism>
<dbReference type="InterPro" id="IPR016024">
    <property type="entry name" value="ARM-type_fold"/>
</dbReference>
<gene>
    <name evidence="5" type="ORF">MCHLO_01654</name>
</gene>
<comment type="similarity">
    <text evidence="2">Belongs to the MYBBP1A family.</text>
</comment>
<evidence type="ECO:0008006" key="7">
    <source>
        <dbReference type="Google" id="ProtNLM"/>
    </source>
</evidence>
<evidence type="ECO:0000313" key="6">
    <source>
        <dbReference type="Proteomes" id="UP000815677"/>
    </source>
</evidence>
<evidence type="ECO:0000256" key="2">
    <source>
        <dbReference type="ARBA" id="ARBA00006809"/>
    </source>
</evidence>
<evidence type="ECO:0000256" key="4">
    <source>
        <dbReference type="SAM" id="MobiDB-lite"/>
    </source>
</evidence>
<feature type="region of interest" description="Disordered" evidence="4">
    <location>
        <begin position="76"/>
        <end position="96"/>
    </location>
</feature>
<protein>
    <recommendedName>
        <fullName evidence="7">DNA polymerase V</fullName>
    </recommendedName>
</protein>
<feature type="compositionally biased region" description="Acidic residues" evidence="4">
    <location>
        <begin position="1022"/>
        <end position="1034"/>
    </location>
</feature>
<feature type="region of interest" description="Disordered" evidence="4">
    <location>
        <begin position="1353"/>
        <end position="1382"/>
    </location>
</feature>